<dbReference type="Gramene" id="TraesRN1A0100270400.1">
    <property type="protein sequence ID" value="TraesRN1A0100270400.1"/>
    <property type="gene ID" value="TraesRN1A0100270400"/>
</dbReference>
<dbReference type="Gramene" id="TraesMAC1A03G00037350.1">
    <property type="protein sequence ID" value="TraesMAC1A03G00037350.1.CDS1"/>
    <property type="gene ID" value="TraesMAC1A03G00037350"/>
</dbReference>
<sequence length="296" mass="32730">MGNPRARNTRDRVMQVQSSSPSRPGVHAIYKWSGDQWIHTVPSTTVSMAGKMEAKLAAPALLSLVALTLLAHTLLLHRPRATAWLLSTVDAFGFDGRRLVELVNRRNMILLCNAILLVILKDAGLLAAPARPRSSAAVTARGAACSSSEARPQPKTRRTSTAAGATGDDEGRLEREHRGAETATARVRRRKPLTRAREGEYAATVQDMDPAEKQRSDYSFNHFHHGAGYEIAVVADRISSLHDEGSRGGEHTTRQKAQPEIVDDVDEMNKKFEEFIASMRRKMHLETLQLQQQVEV</sequence>
<keyword evidence="2" id="KW-1133">Transmembrane helix</keyword>
<dbReference type="Gramene" id="TraesCLE_scaffold_431455_01G000100.1">
    <property type="protein sequence ID" value="TraesCLE_scaffold_431455_01G000100.1"/>
    <property type="gene ID" value="TraesCLE_scaffold_431455_01G000100"/>
</dbReference>
<protein>
    <submittedName>
        <fullName evidence="3">Uncharacterized protein</fullName>
    </submittedName>
</protein>
<dbReference type="Gramene" id="TraesJUL1A03G00038120.1">
    <property type="protein sequence ID" value="TraesJUL1A03G00038120.1.CDS1"/>
    <property type="gene ID" value="TraesJUL1A03G00038120"/>
</dbReference>
<dbReference type="Gramene" id="TraesRN1A0100271900.1">
    <property type="protein sequence ID" value="TraesRN1A0100271900.1"/>
    <property type="gene ID" value="TraesRN1A0100271900"/>
</dbReference>
<dbReference type="Gramene" id="TraesCS1A03G0240100.1">
    <property type="protein sequence ID" value="TraesCS1A03G0240100.1.CDS1"/>
    <property type="gene ID" value="TraesCS1A03G0240100"/>
</dbReference>
<dbReference type="Gramene" id="TraesSTA1A03G00036250.1">
    <property type="protein sequence ID" value="TraesSTA1A03G00036250.1.CDS1"/>
    <property type="gene ID" value="TraesSTA1A03G00036250"/>
</dbReference>
<dbReference type="SMR" id="A0A341NT66"/>
<dbReference type="Gramene" id="TraesARI1A03G00037720.1">
    <property type="protein sequence ID" value="TraesARI1A03G00037720.1.CDS1"/>
    <property type="gene ID" value="TraesARI1A03G00037720"/>
</dbReference>
<dbReference type="Gramene" id="TraesCS1A03G0241500.1">
    <property type="protein sequence ID" value="TraesCS1A03G0241500.1.CDS1"/>
    <property type="gene ID" value="TraesCS1A03G0241500"/>
</dbReference>
<dbReference type="Gramene" id="TraesLDM1A03G00037900.1">
    <property type="protein sequence ID" value="TraesLDM1A03G00037900.1.CDS1"/>
    <property type="gene ID" value="TraesLDM1A03G00037900"/>
</dbReference>
<dbReference type="Gramene" id="TraesCS1A02G099200.1">
    <property type="protein sequence ID" value="TraesCS1A02G099200.1.cds1"/>
    <property type="gene ID" value="TraesCS1A02G099200"/>
</dbReference>
<dbReference type="Gramene" id="TraesNOR1A03G00037220.1">
    <property type="protein sequence ID" value="TraesNOR1A03G00037220.1.CDS1"/>
    <property type="gene ID" value="TraesNOR1A03G00037220"/>
</dbReference>
<dbReference type="PANTHER" id="PTHR34947">
    <property type="entry name" value="TRANSMEMBRANE PROTEIN"/>
    <property type="match status" value="1"/>
</dbReference>
<dbReference type="OrthoDB" id="696520at2759"/>
<dbReference type="Gramene" id="TraesLAC1A03G00038510.1">
    <property type="protein sequence ID" value="TraesLAC1A03G00038510.1.CDS1"/>
    <property type="gene ID" value="TraesLAC1A03G00038510"/>
</dbReference>
<organism evidence="3">
    <name type="scientific">Triticum aestivum</name>
    <name type="common">Wheat</name>
    <dbReference type="NCBI Taxonomy" id="4565"/>
    <lineage>
        <taxon>Eukaryota</taxon>
        <taxon>Viridiplantae</taxon>
        <taxon>Streptophyta</taxon>
        <taxon>Embryophyta</taxon>
        <taxon>Tracheophyta</taxon>
        <taxon>Spermatophyta</taxon>
        <taxon>Magnoliopsida</taxon>
        <taxon>Liliopsida</taxon>
        <taxon>Poales</taxon>
        <taxon>Poaceae</taxon>
        <taxon>BOP clade</taxon>
        <taxon>Pooideae</taxon>
        <taxon>Triticodae</taxon>
        <taxon>Triticeae</taxon>
        <taxon>Triticinae</taxon>
        <taxon>Triticum</taxon>
    </lineage>
</organism>
<dbReference type="EnsemblPlants" id="TraesCS1A02G099200.1">
    <property type="protein sequence ID" value="TraesCS1A02G099200.1.cds1"/>
    <property type="gene ID" value="TraesCS1A02G099200"/>
</dbReference>
<dbReference type="Proteomes" id="UP000019116">
    <property type="component" value="Chromosome 1A"/>
</dbReference>
<dbReference type="Gramene" id="TraesSYM1A03G00038060.1">
    <property type="protein sequence ID" value="TraesSYM1A03G00038060.1.CDS1"/>
    <property type="gene ID" value="TraesSYM1A03G00038060"/>
</dbReference>
<name>A0A341NT66_WHEAT</name>
<dbReference type="Gramene" id="TraesMAC1A03G00037580.1">
    <property type="protein sequence ID" value="TraesMAC1A03G00037580.1.CDS1"/>
    <property type="gene ID" value="TraesMAC1A03G00037580"/>
</dbReference>
<dbReference type="Gramene" id="TraesLAC1A03G00038750.1">
    <property type="protein sequence ID" value="TraesLAC1A03G00038750.1.CDS1"/>
    <property type="gene ID" value="TraesLAC1A03G00038750"/>
</dbReference>
<dbReference type="PANTHER" id="PTHR34947:SF3">
    <property type="entry name" value="TRANSMEMBRANE PROTEIN"/>
    <property type="match status" value="1"/>
</dbReference>
<dbReference type="Gramene" id="TraesLDM1A03G00037660.1">
    <property type="protein sequence ID" value="TraesLDM1A03G00037660.1.CDS1"/>
    <property type="gene ID" value="TraesLDM1A03G00037660"/>
</dbReference>
<dbReference type="Gramene" id="TraesSTA1A03G00036020.1">
    <property type="protein sequence ID" value="TraesSTA1A03G00036020.1.CDS1"/>
    <property type="gene ID" value="TraesSTA1A03G00036020"/>
</dbReference>
<dbReference type="PaxDb" id="4565-Traes_1AS_45B444350.1"/>
<feature type="region of interest" description="Disordered" evidence="1">
    <location>
        <begin position="137"/>
        <end position="212"/>
    </location>
</feature>
<dbReference type="Gramene" id="TraesSYM1A03G00038270.1">
    <property type="protein sequence ID" value="TraesSYM1A03G00038270.1.CDS1"/>
    <property type="gene ID" value="TraesSYM1A03G00038270"/>
</dbReference>
<evidence type="ECO:0000256" key="1">
    <source>
        <dbReference type="SAM" id="MobiDB-lite"/>
    </source>
</evidence>
<accession>A0A341NT66</accession>
<dbReference type="EnsemblPlants" id="TraesCS1A02G098800.1">
    <property type="protein sequence ID" value="TraesCS1A02G098800.1.cds1"/>
    <property type="gene ID" value="TraesCS1A02G098800"/>
</dbReference>
<keyword evidence="2" id="KW-0812">Transmembrane</keyword>
<feature type="region of interest" description="Disordered" evidence="1">
    <location>
        <begin position="1"/>
        <end position="23"/>
    </location>
</feature>
<reference evidence="3" key="2">
    <citation type="submission" date="2018-10" db="UniProtKB">
        <authorList>
            <consortium name="EnsemblPlants"/>
        </authorList>
    </citation>
    <scope>IDENTIFICATION</scope>
</reference>
<dbReference type="Gramene" id="TraesWEE_scaffold_102407_01G000100.1">
    <property type="protein sequence ID" value="TraesWEE_scaffold_102407_01G000100.1"/>
    <property type="gene ID" value="TraesWEE_scaffold_102407_01G000100"/>
</dbReference>
<keyword evidence="4" id="KW-1185">Reference proteome</keyword>
<dbReference type="Gramene" id="TraesARI1A03G00037500.1">
    <property type="protein sequence ID" value="TraesARI1A03G00037500.1.CDS1"/>
    <property type="gene ID" value="TraesARI1A03G00037500"/>
</dbReference>
<keyword evidence="2" id="KW-0472">Membrane</keyword>
<dbReference type="AlphaFoldDB" id="A0A341NT66"/>
<proteinExistence type="predicted"/>
<evidence type="ECO:0000256" key="2">
    <source>
        <dbReference type="SAM" id="Phobius"/>
    </source>
</evidence>
<feature type="compositionally biased region" description="Basic and acidic residues" evidence="1">
    <location>
        <begin position="169"/>
        <end position="180"/>
    </location>
</feature>
<reference evidence="3" key="1">
    <citation type="submission" date="2018-08" db="EMBL/GenBank/DDBJ databases">
        <authorList>
            <person name="Rossello M."/>
        </authorList>
    </citation>
    <scope>NUCLEOTIDE SEQUENCE [LARGE SCALE GENOMIC DNA]</scope>
    <source>
        <strain evidence="3">cv. Chinese Spring</strain>
    </source>
</reference>
<dbReference type="Gramene" id="TraesCS1A02G098800.1">
    <property type="protein sequence ID" value="TraesCS1A02G098800.1.cds1"/>
    <property type="gene ID" value="TraesCS1A02G098800"/>
</dbReference>
<evidence type="ECO:0000313" key="4">
    <source>
        <dbReference type="Proteomes" id="UP000019116"/>
    </source>
</evidence>
<feature type="transmembrane region" description="Helical" evidence="2">
    <location>
        <begin position="56"/>
        <end position="76"/>
    </location>
</feature>
<dbReference type="Gramene" id="TraesCAD_scaffold_569469_01G000100.1">
    <property type="protein sequence ID" value="TraesCAD_scaffold_569469_01G000100.1"/>
    <property type="gene ID" value="TraesCAD_scaffold_569469_01G000100"/>
</dbReference>
<dbReference type="OMA" id="SDIVVWR"/>
<dbReference type="Gramene" id="TraesROB_scaffold_104708_01G000100.1">
    <property type="protein sequence ID" value="TraesROB_scaffold_104708_01G000100.1"/>
    <property type="gene ID" value="TraesROB_scaffold_104708_01G000100"/>
</dbReference>
<evidence type="ECO:0000313" key="3">
    <source>
        <dbReference type="EnsemblPlants" id="TraesCS1A02G098800.1.cds1"/>
    </source>
</evidence>